<dbReference type="GO" id="GO:0009289">
    <property type="term" value="C:pilus"/>
    <property type="evidence" value="ECO:0007669"/>
    <property type="project" value="UniProtKB-SubCell"/>
</dbReference>
<accession>A0AAQ2Y3L1</accession>
<comment type="similarity">
    <text evidence="2">Belongs to the fimbrial protein family.</text>
</comment>
<dbReference type="Pfam" id="PF00419">
    <property type="entry name" value="Fimbrial"/>
    <property type="match status" value="1"/>
</dbReference>
<evidence type="ECO:0000256" key="1">
    <source>
        <dbReference type="ARBA" id="ARBA00004561"/>
    </source>
</evidence>
<proteinExistence type="inferred from homology"/>
<evidence type="ECO:0000313" key="7">
    <source>
        <dbReference type="EMBL" id="WDG10825.1"/>
    </source>
</evidence>
<dbReference type="InterPro" id="IPR000259">
    <property type="entry name" value="Adhesion_dom_fimbrial"/>
</dbReference>
<dbReference type="InterPro" id="IPR050263">
    <property type="entry name" value="Bact_Fimbrial_Adh_Pro"/>
</dbReference>
<dbReference type="EMBL" id="CP117989">
    <property type="protein sequence ID" value="WDG10825.1"/>
    <property type="molecule type" value="Genomic_DNA"/>
</dbReference>
<gene>
    <name evidence="7" type="primary">stbD</name>
    <name evidence="7" type="ORF">PUN50_26025</name>
</gene>
<dbReference type="PIRSF" id="PIRSF029766">
    <property type="entry name" value="UCP029766"/>
    <property type="match status" value="1"/>
</dbReference>
<organism evidence="7 8">
    <name type="scientific">Vibrio campbellii</name>
    <dbReference type="NCBI Taxonomy" id="680"/>
    <lineage>
        <taxon>Bacteria</taxon>
        <taxon>Pseudomonadati</taxon>
        <taxon>Pseudomonadota</taxon>
        <taxon>Gammaproteobacteria</taxon>
        <taxon>Vibrionales</taxon>
        <taxon>Vibrionaceae</taxon>
        <taxon>Vibrio</taxon>
    </lineage>
</organism>
<feature type="chain" id="PRO_5042893473" evidence="5">
    <location>
        <begin position="22"/>
        <end position="450"/>
    </location>
</feature>
<evidence type="ECO:0000256" key="5">
    <source>
        <dbReference type="SAM" id="SignalP"/>
    </source>
</evidence>
<evidence type="ECO:0000256" key="3">
    <source>
        <dbReference type="ARBA" id="ARBA00022729"/>
    </source>
</evidence>
<dbReference type="SUPFAM" id="SSF49401">
    <property type="entry name" value="Bacterial adhesins"/>
    <property type="match status" value="1"/>
</dbReference>
<name>A0AAQ2Y3L1_9VIBR</name>
<keyword evidence="4" id="KW-0281">Fimbrium</keyword>
<dbReference type="PANTHER" id="PTHR33420:SF12">
    <property type="entry name" value="FIMBRIN-LIKE PROTEIN FIMI-RELATED"/>
    <property type="match status" value="1"/>
</dbReference>
<reference evidence="7" key="1">
    <citation type="submission" date="2023-02" db="EMBL/GenBank/DDBJ databases">
        <title>Isolation, identification, and genome analysis of Vibrio campbellii in the Penaeus vannamei larvae stage.</title>
        <authorList>
            <person name="Huang T."/>
            <person name="Zhang B."/>
        </authorList>
    </citation>
    <scope>NUCLEOTIDE SEQUENCE</scope>
    <source>
        <strain evidence="7">20220413_1</strain>
    </source>
</reference>
<keyword evidence="3 5" id="KW-0732">Signal</keyword>
<sequence>MNNSIRTICLSAWLLSASVFATCTKLNTTNQAYLSAEAQSAGYYVNNNFTGAADGYYGQYGLPGVININSGGNFQPYGSVLASATTSFLGSANSTPYGNQQVLFRCDLSDKDDLWEYYSVNGDDGYAGQHAVPDIPGAYYSDYRYAAFRLTNLVTGEYYSRYWKARKLNPDDMFQDSTYIYVHAGVFSDVSIEVLKVAEEPYKNYGVDYGRFTPTALRVQGYIAFKGGGRSSGLTVGCDHGGGCYSGWYGDWPGAWGWANQTTFIRGAFCQVSDYTPVVTLPQTTAASLNGGMPSQANFSIGLSCELDAESGTASNTSTSLTATRPIAIGLLANSANAVNQAELLGLKTTGGGLTHLLSNDYGNAGVAKGVGIKIYDNSGGAMNFLPNATTGTGNAGGWYGFKEVTQLESMGTSLDSYRGNFTASLEQISGETATPGTVHAQAQIIVTFQ</sequence>
<comment type="subcellular location">
    <subcellularLocation>
        <location evidence="1">Fimbrium</location>
    </subcellularLocation>
</comment>
<dbReference type="InterPro" id="IPR036937">
    <property type="entry name" value="Adhesion_dom_fimbrial_sf"/>
</dbReference>
<evidence type="ECO:0000256" key="4">
    <source>
        <dbReference type="ARBA" id="ARBA00023263"/>
    </source>
</evidence>
<dbReference type="RefSeq" id="WP_005432310.1">
    <property type="nucleotide sequence ID" value="NZ_BBKV01000051.1"/>
</dbReference>
<evidence type="ECO:0000256" key="2">
    <source>
        <dbReference type="ARBA" id="ARBA00006671"/>
    </source>
</evidence>
<protein>
    <submittedName>
        <fullName evidence="7">Fimbrial usher protein StbD</fullName>
    </submittedName>
</protein>
<evidence type="ECO:0000259" key="6">
    <source>
        <dbReference type="Pfam" id="PF00419"/>
    </source>
</evidence>
<evidence type="ECO:0000313" key="8">
    <source>
        <dbReference type="Proteomes" id="UP001219537"/>
    </source>
</evidence>
<dbReference type="Proteomes" id="UP001219537">
    <property type="component" value="Chromosome 2"/>
</dbReference>
<dbReference type="InterPro" id="IPR008966">
    <property type="entry name" value="Adhesion_dom_sf"/>
</dbReference>
<dbReference type="GO" id="GO:0043709">
    <property type="term" value="P:cell adhesion involved in single-species biofilm formation"/>
    <property type="evidence" value="ECO:0007669"/>
    <property type="project" value="TreeGrafter"/>
</dbReference>
<dbReference type="NCBIfam" id="NF011783">
    <property type="entry name" value="PRK15247.1"/>
    <property type="match status" value="1"/>
</dbReference>
<dbReference type="Gene3D" id="2.60.40.1090">
    <property type="entry name" value="Fimbrial-type adhesion domain"/>
    <property type="match status" value="1"/>
</dbReference>
<feature type="domain" description="Fimbrial-type adhesion" evidence="6">
    <location>
        <begin position="266"/>
        <end position="450"/>
    </location>
</feature>
<dbReference type="PANTHER" id="PTHR33420">
    <property type="entry name" value="FIMBRIAL SUBUNIT ELFA-RELATED"/>
    <property type="match status" value="1"/>
</dbReference>
<feature type="signal peptide" evidence="5">
    <location>
        <begin position="1"/>
        <end position="21"/>
    </location>
</feature>
<dbReference type="InterPro" id="IPR011228">
    <property type="entry name" value="UCP029766"/>
</dbReference>
<dbReference type="AlphaFoldDB" id="A0AAQ2Y3L1"/>